<proteinExistence type="predicted"/>
<protein>
    <submittedName>
        <fullName evidence="1">Uncharacterized protein</fullName>
    </submittedName>
</protein>
<dbReference type="InterPro" id="IPR013924">
    <property type="entry name" value="RNase_H2_suC"/>
</dbReference>
<dbReference type="EMBL" id="NQVE01000076">
    <property type="protein sequence ID" value="RAL49830.1"/>
    <property type="molecule type" value="Genomic_DNA"/>
</dbReference>
<dbReference type="GO" id="GO:0006401">
    <property type="term" value="P:RNA catabolic process"/>
    <property type="evidence" value="ECO:0007669"/>
    <property type="project" value="InterPro"/>
</dbReference>
<comment type="caution">
    <text evidence="1">The sequence shown here is derived from an EMBL/GenBank/DDBJ whole genome shotgun (WGS) entry which is preliminary data.</text>
</comment>
<dbReference type="PANTHER" id="PTHR47204:SF1">
    <property type="entry name" value="RIBONUCLEASE H2 SUBUNIT C"/>
    <property type="match status" value="1"/>
</dbReference>
<organism evidence="1 2">
    <name type="scientific">Cuscuta australis</name>
    <dbReference type="NCBI Taxonomy" id="267555"/>
    <lineage>
        <taxon>Eukaryota</taxon>
        <taxon>Viridiplantae</taxon>
        <taxon>Streptophyta</taxon>
        <taxon>Embryophyta</taxon>
        <taxon>Tracheophyta</taxon>
        <taxon>Spermatophyta</taxon>
        <taxon>Magnoliopsida</taxon>
        <taxon>eudicotyledons</taxon>
        <taxon>Gunneridae</taxon>
        <taxon>Pentapetalae</taxon>
        <taxon>asterids</taxon>
        <taxon>lamiids</taxon>
        <taxon>Solanales</taxon>
        <taxon>Convolvulaceae</taxon>
        <taxon>Cuscuteae</taxon>
        <taxon>Cuscuta</taxon>
        <taxon>Cuscuta subgen. Grammica</taxon>
        <taxon>Cuscuta sect. Cleistogrammica</taxon>
    </lineage>
</organism>
<dbReference type="PANTHER" id="PTHR47204">
    <property type="entry name" value="OS02G0168900 PROTEIN"/>
    <property type="match status" value="1"/>
</dbReference>
<dbReference type="Proteomes" id="UP000249390">
    <property type="component" value="Unassembled WGS sequence"/>
</dbReference>
<sequence length="167" mass="18367">MAGTIDGRASGTVDFSGHRRPAVDLTGVVHQLPCCIKYNGSSNVSHYFRPKPTEVVFDGLSIEEAHFRGRKLNGTTLPIPQGYSGFVLGKKKADEKGSMSQENSNCWEVKAKLQKITYWNHDTLPSQSDALLRTFHLFDVAKALHRPVSSEDLESVSIGHARPSITS</sequence>
<accession>A0A328DX98</accession>
<dbReference type="GO" id="GO:0032299">
    <property type="term" value="C:ribonuclease H2 complex"/>
    <property type="evidence" value="ECO:0007669"/>
    <property type="project" value="InterPro"/>
</dbReference>
<dbReference type="CDD" id="cd09271">
    <property type="entry name" value="RNase_H2-C"/>
    <property type="match status" value="1"/>
</dbReference>
<dbReference type="Gene3D" id="2.40.128.680">
    <property type="match status" value="1"/>
</dbReference>
<dbReference type="Pfam" id="PF08615">
    <property type="entry name" value="RNase_H2_suC"/>
    <property type="match status" value="1"/>
</dbReference>
<name>A0A328DX98_9ASTE</name>
<keyword evidence="2" id="KW-1185">Reference proteome</keyword>
<evidence type="ECO:0000313" key="1">
    <source>
        <dbReference type="EMBL" id="RAL49830.1"/>
    </source>
</evidence>
<reference evidence="1 2" key="1">
    <citation type="submission" date="2018-06" db="EMBL/GenBank/DDBJ databases">
        <title>The Genome of Cuscuta australis (Dodder) Provides Insight into the Evolution of Plant Parasitism.</title>
        <authorList>
            <person name="Liu H."/>
        </authorList>
    </citation>
    <scope>NUCLEOTIDE SEQUENCE [LARGE SCALE GENOMIC DNA]</scope>
    <source>
        <strain evidence="2">cv. Yunnan</strain>
        <tissue evidence="1">Vines</tissue>
    </source>
</reference>
<evidence type="ECO:0000313" key="2">
    <source>
        <dbReference type="Proteomes" id="UP000249390"/>
    </source>
</evidence>
<dbReference type="AlphaFoldDB" id="A0A328DX98"/>
<gene>
    <name evidence="1" type="ORF">DM860_002121</name>
</gene>